<keyword evidence="3" id="KW-0347">Helicase</keyword>
<keyword evidence="2 7" id="KW-0378">Hydrolase</keyword>
<dbReference type="EC" id="3.6.4.-" evidence="7"/>
<name>A0A379IU45_ECTME</name>
<evidence type="ECO:0000256" key="3">
    <source>
        <dbReference type="ARBA" id="ARBA00022806"/>
    </source>
</evidence>
<evidence type="ECO:0000256" key="2">
    <source>
        <dbReference type="ARBA" id="ARBA00022801"/>
    </source>
</evidence>
<dbReference type="RefSeq" id="WP_115291365.1">
    <property type="nucleotide sequence ID" value="NZ_UGUU01000001.1"/>
</dbReference>
<dbReference type="PANTHER" id="PTHR45766">
    <property type="entry name" value="DNA ANNEALING HELICASE AND ENDONUCLEASE ZRANB3 FAMILY MEMBER"/>
    <property type="match status" value="1"/>
</dbReference>
<protein>
    <submittedName>
        <fullName evidence="7">Type III restriction enzyme, res subunit family protein</fullName>
        <ecNumber evidence="7">3.6.4.-</ecNumber>
    </submittedName>
</protein>
<dbReference type="InterPro" id="IPR049730">
    <property type="entry name" value="SNF2/RAD54-like_C"/>
</dbReference>
<dbReference type="Pfam" id="PF00176">
    <property type="entry name" value="SNF2-rel_dom"/>
    <property type="match status" value="1"/>
</dbReference>
<dbReference type="GO" id="GO:0005524">
    <property type="term" value="F:ATP binding"/>
    <property type="evidence" value="ECO:0007669"/>
    <property type="project" value="UniProtKB-KW"/>
</dbReference>
<dbReference type="SMART" id="SM00487">
    <property type="entry name" value="DEXDc"/>
    <property type="match status" value="1"/>
</dbReference>
<dbReference type="PROSITE" id="PS51192">
    <property type="entry name" value="HELICASE_ATP_BIND_1"/>
    <property type="match status" value="1"/>
</dbReference>
<keyword evidence="1" id="KW-0547">Nucleotide-binding</keyword>
<dbReference type="SUPFAM" id="SSF52540">
    <property type="entry name" value="P-loop containing nucleoside triphosphate hydrolases"/>
    <property type="match status" value="1"/>
</dbReference>
<dbReference type="InterPro" id="IPR001650">
    <property type="entry name" value="Helicase_C-like"/>
</dbReference>
<dbReference type="Gene3D" id="3.40.50.300">
    <property type="entry name" value="P-loop containing nucleotide triphosphate hydrolases"/>
    <property type="match status" value="1"/>
</dbReference>
<dbReference type="AlphaFoldDB" id="A0A379IU45"/>
<dbReference type="SMART" id="SM00490">
    <property type="entry name" value="HELICc"/>
    <property type="match status" value="1"/>
</dbReference>
<sequence>MSAFQEFQPGSIVSARGREWIVLPESDGPRLHLRSLGGSDDDVIVIHAMLERDPPKPATFPLPDANQAQRGTQSSALLLRDALLLKLRAGAGPFRALGRINVEPRAYQLVPLLMALKHEVIRLLIADDVGIGKTIEAGLIAREMLDRGEIQRFTVLCPPHLCEQWQDELQRKFNIRAEVVTTGTVERLERGLQTHTSIFTEYPFTVVSLDYIKSDRRRDEFQNACPELVIVDEAHTCAEGISRGKHQRYRLLRALADNTERHLVLLTATPHSGNEDAYYNLLGLLNPAFVGLKDVSRADHPLYKQLGDHLVQRRRIDISEWQDSTSFPQRETAESTYKLSGAWGALFNEVLDYARELVRESEELDTLHQRLNWWAALALLRCISSSPAAAVRALQTRLRRAEADGTVSDANQLADIEAMGINTVLDGSSELGLSTDDIEPGAVVGEDAERLRKLVSKADGLAGDNDPKLQQLIVEIKALTKQGFKPVVFCRYIATAHYVAAAVKPLFKEHEVVSVTGELSPGEREEQILALRDIDKPAILVATDCLSEGINLQDVFDAVVHYDLSWNPTRHEQREGRVDRFGQRASKVRAMTLYGEDNPVDGAVLQVIIRKAESIRKALGISVPMPEDEARISQAIMQTVLMTRDEMKHNFSLDFGFDSQQSIEDDLESKWQNAQDKARRNQTIFAQRALKPEDVIPEFARMSEVLGNEADVRRFVTAACQALNAPLGQYQKIMRLPYGELPEALRDRLAQSGIDNLRNIDFSYPPAGAAEHVHRTHPLVAGLADQLAEEALKGDGNAVASRAGAWFTQAVAIRTTVLLVRLRTQLTMTRASQRRELLAEEAIAVVVSGQNAPQVISPADVLTLMQQPVSRNMAPEMRQRQVEQALQQVQTWQPALDEIASQRANELLKDHRRVRDAAKAKGTYDVYPQLPVDVVGLYVLMPDAQLI</sequence>
<dbReference type="CDD" id="cd18011">
    <property type="entry name" value="DEXDc_RapA"/>
    <property type="match status" value="1"/>
</dbReference>
<dbReference type="Gene3D" id="3.40.50.10810">
    <property type="entry name" value="Tandem AAA-ATPase domain"/>
    <property type="match status" value="1"/>
</dbReference>
<dbReference type="InterPro" id="IPR057342">
    <property type="entry name" value="DEXDc_RapA"/>
</dbReference>
<dbReference type="CDD" id="cd18793">
    <property type="entry name" value="SF2_C_SNF"/>
    <property type="match status" value="1"/>
</dbReference>
<accession>A0A379IU45</accession>
<dbReference type="PANTHER" id="PTHR45766:SF6">
    <property type="entry name" value="SWI_SNF-RELATED MATRIX-ASSOCIATED ACTIN-DEPENDENT REGULATOR OF CHROMATIN SUBFAMILY A-LIKE PROTEIN 1"/>
    <property type="match status" value="1"/>
</dbReference>
<dbReference type="GO" id="GO:0004386">
    <property type="term" value="F:helicase activity"/>
    <property type="evidence" value="ECO:0007669"/>
    <property type="project" value="UniProtKB-KW"/>
</dbReference>
<evidence type="ECO:0000313" key="7">
    <source>
        <dbReference type="EMBL" id="SUD39775.1"/>
    </source>
</evidence>
<evidence type="ECO:0000313" key="8">
    <source>
        <dbReference type="Proteomes" id="UP000254260"/>
    </source>
</evidence>
<feature type="domain" description="Helicase ATP-binding" evidence="5">
    <location>
        <begin position="114"/>
        <end position="288"/>
    </location>
</feature>
<evidence type="ECO:0000256" key="1">
    <source>
        <dbReference type="ARBA" id="ARBA00022741"/>
    </source>
</evidence>
<evidence type="ECO:0000259" key="5">
    <source>
        <dbReference type="PROSITE" id="PS51192"/>
    </source>
</evidence>
<dbReference type="InterPro" id="IPR014001">
    <property type="entry name" value="Helicase_ATP-bd"/>
</dbReference>
<dbReference type="Proteomes" id="UP000254260">
    <property type="component" value="Unassembled WGS sequence"/>
</dbReference>
<evidence type="ECO:0000256" key="4">
    <source>
        <dbReference type="ARBA" id="ARBA00022840"/>
    </source>
</evidence>
<proteinExistence type="predicted"/>
<dbReference type="Pfam" id="PF00271">
    <property type="entry name" value="Helicase_C"/>
    <property type="match status" value="1"/>
</dbReference>
<dbReference type="InterPro" id="IPR027417">
    <property type="entry name" value="P-loop_NTPase"/>
</dbReference>
<reference evidence="7 8" key="1">
    <citation type="submission" date="2018-06" db="EMBL/GenBank/DDBJ databases">
        <authorList>
            <consortium name="Pathogen Informatics"/>
            <person name="Doyle S."/>
        </authorList>
    </citation>
    <scope>NUCLEOTIDE SEQUENCE [LARGE SCALE GENOMIC DNA]</scope>
    <source>
        <strain evidence="7 8">NCTC10899</strain>
    </source>
</reference>
<dbReference type="InterPro" id="IPR038718">
    <property type="entry name" value="SNF2-like_sf"/>
</dbReference>
<feature type="domain" description="Helicase C-terminal" evidence="6">
    <location>
        <begin position="468"/>
        <end position="631"/>
    </location>
</feature>
<gene>
    <name evidence="7" type="primary">rapA_1</name>
    <name evidence="7" type="ORF">NCTC10899_02599</name>
</gene>
<organism evidence="7 8">
    <name type="scientific">Ectopseudomonas mendocina</name>
    <name type="common">Pseudomonas mendocina</name>
    <dbReference type="NCBI Taxonomy" id="300"/>
    <lineage>
        <taxon>Bacteria</taxon>
        <taxon>Pseudomonadati</taxon>
        <taxon>Pseudomonadota</taxon>
        <taxon>Gammaproteobacteria</taxon>
        <taxon>Pseudomonadales</taxon>
        <taxon>Pseudomonadaceae</taxon>
        <taxon>Ectopseudomonas</taxon>
    </lineage>
</organism>
<dbReference type="PROSITE" id="PS51194">
    <property type="entry name" value="HELICASE_CTER"/>
    <property type="match status" value="1"/>
</dbReference>
<dbReference type="InterPro" id="IPR000330">
    <property type="entry name" value="SNF2_N"/>
</dbReference>
<dbReference type="GO" id="GO:0016787">
    <property type="term" value="F:hydrolase activity"/>
    <property type="evidence" value="ECO:0007669"/>
    <property type="project" value="UniProtKB-KW"/>
</dbReference>
<evidence type="ECO:0000259" key="6">
    <source>
        <dbReference type="PROSITE" id="PS51194"/>
    </source>
</evidence>
<keyword evidence="4" id="KW-0067">ATP-binding</keyword>
<dbReference type="OrthoDB" id="9814088at2"/>
<dbReference type="EMBL" id="UGUU01000001">
    <property type="protein sequence ID" value="SUD39775.1"/>
    <property type="molecule type" value="Genomic_DNA"/>
</dbReference>